<accession>A0A8X6HST9</accession>
<keyword evidence="3" id="KW-1185">Reference proteome</keyword>
<evidence type="ECO:0000256" key="1">
    <source>
        <dbReference type="SAM" id="Phobius"/>
    </source>
</evidence>
<name>A0A8X6HST9_TRICU</name>
<evidence type="ECO:0000313" key="3">
    <source>
        <dbReference type="Proteomes" id="UP000887116"/>
    </source>
</evidence>
<protein>
    <submittedName>
        <fullName evidence="2">Uncharacterized protein</fullName>
    </submittedName>
</protein>
<keyword evidence="1" id="KW-0472">Membrane</keyword>
<gene>
    <name evidence="2" type="ORF">TNCT_531241</name>
</gene>
<organism evidence="2 3">
    <name type="scientific">Trichonephila clavata</name>
    <name type="common">Joro spider</name>
    <name type="synonym">Nephila clavata</name>
    <dbReference type="NCBI Taxonomy" id="2740835"/>
    <lineage>
        <taxon>Eukaryota</taxon>
        <taxon>Metazoa</taxon>
        <taxon>Ecdysozoa</taxon>
        <taxon>Arthropoda</taxon>
        <taxon>Chelicerata</taxon>
        <taxon>Arachnida</taxon>
        <taxon>Araneae</taxon>
        <taxon>Araneomorphae</taxon>
        <taxon>Entelegynae</taxon>
        <taxon>Araneoidea</taxon>
        <taxon>Nephilidae</taxon>
        <taxon>Trichonephila</taxon>
    </lineage>
</organism>
<evidence type="ECO:0000313" key="2">
    <source>
        <dbReference type="EMBL" id="GFR29248.1"/>
    </source>
</evidence>
<dbReference type="AlphaFoldDB" id="A0A8X6HST9"/>
<keyword evidence="1" id="KW-1133">Transmembrane helix</keyword>
<comment type="caution">
    <text evidence="2">The sequence shown here is derived from an EMBL/GenBank/DDBJ whole genome shotgun (WGS) entry which is preliminary data.</text>
</comment>
<sequence length="66" mass="7433">MEGLWELIFTPLGVVLILGAALFLFIRNSSKSHDCWEKLGVPYVKPKPFFGSTLDKTKKFGFEARG</sequence>
<feature type="transmembrane region" description="Helical" evidence="1">
    <location>
        <begin position="6"/>
        <end position="26"/>
    </location>
</feature>
<proteinExistence type="predicted"/>
<dbReference type="OrthoDB" id="10347385at2759"/>
<keyword evidence="1" id="KW-0812">Transmembrane</keyword>
<dbReference type="EMBL" id="BMAO01009198">
    <property type="protein sequence ID" value="GFR29248.1"/>
    <property type="molecule type" value="Genomic_DNA"/>
</dbReference>
<reference evidence="2" key="1">
    <citation type="submission" date="2020-07" db="EMBL/GenBank/DDBJ databases">
        <title>Multicomponent nature underlies the extraordinary mechanical properties of spider dragline silk.</title>
        <authorList>
            <person name="Kono N."/>
            <person name="Nakamura H."/>
            <person name="Mori M."/>
            <person name="Yoshida Y."/>
            <person name="Ohtoshi R."/>
            <person name="Malay A.D."/>
            <person name="Moran D.A.P."/>
            <person name="Tomita M."/>
            <person name="Numata K."/>
            <person name="Arakawa K."/>
        </authorList>
    </citation>
    <scope>NUCLEOTIDE SEQUENCE</scope>
</reference>
<dbReference type="Proteomes" id="UP000887116">
    <property type="component" value="Unassembled WGS sequence"/>
</dbReference>